<dbReference type="PANTHER" id="PTHR10827">
    <property type="entry name" value="RETICULOCALBIN"/>
    <property type="match status" value="1"/>
</dbReference>
<feature type="region of interest" description="Disordered" evidence="3">
    <location>
        <begin position="25"/>
        <end position="82"/>
    </location>
</feature>
<dbReference type="InterPro" id="IPR011992">
    <property type="entry name" value="EF-hand-dom_pair"/>
</dbReference>
<feature type="region of interest" description="Disordered" evidence="3">
    <location>
        <begin position="168"/>
        <end position="208"/>
    </location>
</feature>
<dbReference type="GO" id="GO:0005509">
    <property type="term" value="F:calcium ion binding"/>
    <property type="evidence" value="ECO:0007669"/>
    <property type="project" value="InterPro"/>
</dbReference>
<dbReference type="RefSeq" id="WP_051487469.1">
    <property type="nucleotide sequence ID" value="NZ_AQQW01000003.1"/>
</dbReference>
<dbReference type="SUPFAM" id="SSF47473">
    <property type="entry name" value="EF-hand"/>
    <property type="match status" value="1"/>
</dbReference>
<keyword evidence="7" id="KW-1185">Reference proteome</keyword>
<sequence>MTTRTWIAPALAVVLGTGLVAAPALAQPRDDHNGRPMMHDRDGHGSRGGHHGMHEGRGYHGKGGQGGGMMRRLDANGDGTISEQEFTDPAAARFEAMDENGDGQLTAEEVAAHAERMRAARRTARAEAMIERLDADGDGAVTLEEMRAPHDRAAMFERMDADGDGQLSAEEMRGARHGGPGMVADDGSTEEGMDAPEGDTEPGADDAN</sequence>
<accession>W4HLU6</accession>
<protein>
    <recommendedName>
        <fullName evidence="5">EF-hand domain-containing protein</fullName>
    </recommendedName>
</protein>
<proteinExistence type="predicted"/>
<dbReference type="PROSITE" id="PS50222">
    <property type="entry name" value="EF_HAND_2"/>
    <property type="match status" value="2"/>
</dbReference>
<dbReference type="Pfam" id="PF13499">
    <property type="entry name" value="EF-hand_7"/>
    <property type="match status" value="1"/>
</dbReference>
<feature type="domain" description="EF-hand" evidence="5">
    <location>
        <begin position="85"/>
        <end position="120"/>
    </location>
</feature>
<evidence type="ECO:0000256" key="1">
    <source>
        <dbReference type="ARBA" id="ARBA00022723"/>
    </source>
</evidence>
<dbReference type="Proteomes" id="UP000019063">
    <property type="component" value="Unassembled WGS sequence"/>
</dbReference>
<feature type="signal peptide" evidence="4">
    <location>
        <begin position="1"/>
        <end position="26"/>
    </location>
</feature>
<keyword evidence="4" id="KW-0732">Signal</keyword>
<feature type="compositionally biased region" description="Acidic residues" evidence="3">
    <location>
        <begin position="187"/>
        <end position="208"/>
    </location>
</feature>
<dbReference type="Gene3D" id="1.10.238.10">
    <property type="entry name" value="EF-hand"/>
    <property type="match status" value="2"/>
</dbReference>
<dbReference type="InterPro" id="IPR002048">
    <property type="entry name" value="EF_hand_dom"/>
</dbReference>
<gene>
    <name evidence="6" type="ORF">ATO8_06966</name>
</gene>
<evidence type="ECO:0000313" key="7">
    <source>
        <dbReference type="Proteomes" id="UP000019063"/>
    </source>
</evidence>
<feature type="chain" id="PRO_5004842245" description="EF-hand domain-containing protein" evidence="4">
    <location>
        <begin position="27"/>
        <end position="208"/>
    </location>
</feature>
<dbReference type="AlphaFoldDB" id="W4HLU6"/>
<evidence type="ECO:0000256" key="2">
    <source>
        <dbReference type="ARBA" id="ARBA00022737"/>
    </source>
</evidence>
<evidence type="ECO:0000313" key="6">
    <source>
        <dbReference type="EMBL" id="ETW13752.1"/>
    </source>
</evidence>
<evidence type="ECO:0000259" key="5">
    <source>
        <dbReference type="PROSITE" id="PS50222"/>
    </source>
</evidence>
<dbReference type="PANTHER" id="PTHR10827:SF98">
    <property type="entry name" value="45 KDA CALCIUM-BINDING PROTEIN"/>
    <property type="match status" value="1"/>
</dbReference>
<comment type="caution">
    <text evidence="6">The sequence shown here is derived from an EMBL/GenBank/DDBJ whole genome shotgun (WGS) entry which is preliminary data.</text>
</comment>
<dbReference type="InterPro" id="IPR018247">
    <property type="entry name" value="EF_Hand_1_Ca_BS"/>
</dbReference>
<dbReference type="PROSITE" id="PS00018">
    <property type="entry name" value="EF_HAND_1"/>
    <property type="match status" value="2"/>
</dbReference>
<feature type="domain" description="EF-hand" evidence="5">
    <location>
        <begin position="147"/>
        <end position="182"/>
    </location>
</feature>
<organism evidence="6 7">
    <name type="scientific">Roseivivax marinus</name>
    <dbReference type="NCBI Taxonomy" id="1379903"/>
    <lineage>
        <taxon>Bacteria</taxon>
        <taxon>Pseudomonadati</taxon>
        <taxon>Pseudomonadota</taxon>
        <taxon>Alphaproteobacteria</taxon>
        <taxon>Rhodobacterales</taxon>
        <taxon>Roseobacteraceae</taxon>
        <taxon>Roseivivax</taxon>
    </lineage>
</organism>
<name>W4HLU6_9RHOB</name>
<dbReference type="STRING" id="1379903.ATO8_06966"/>
<dbReference type="Pfam" id="PF13202">
    <property type="entry name" value="EF-hand_5"/>
    <property type="match status" value="2"/>
</dbReference>
<reference evidence="6 7" key="1">
    <citation type="journal article" date="2014" name="Antonie Van Leeuwenhoek">
        <title>Roseivivax atlanticus sp. nov., isolated from surface seawater of the Atlantic Ocean.</title>
        <authorList>
            <person name="Li G."/>
            <person name="Lai Q."/>
            <person name="Liu X."/>
            <person name="Sun F."/>
            <person name="Shao Z."/>
        </authorList>
    </citation>
    <scope>NUCLEOTIDE SEQUENCE [LARGE SCALE GENOMIC DNA]</scope>
    <source>
        <strain evidence="6 7">22II-s10s</strain>
    </source>
</reference>
<evidence type="ECO:0000256" key="4">
    <source>
        <dbReference type="SAM" id="SignalP"/>
    </source>
</evidence>
<evidence type="ECO:0000256" key="3">
    <source>
        <dbReference type="SAM" id="MobiDB-lite"/>
    </source>
</evidence>
<dbReference type="SMART" id="SM00054">
    <property type="entry name" value="EFh"/>
    <property type="match status" value="4"/>
</dbReference>
<dbReference type="EMBL" id="AQQW01000003">
    <property type="protein sequence ID" value="ETW13752.1"/>
    <property type="molecule type" value="Genomic_DNA"/>
</dbReference>
<dbReference type="eggNOG" id="COG5126">
    <property type="taxonomic scope" value="Bacteria"/>
</dbReference>
<feature type="compositionally biased region" description="Basic and acidic residues" evidence="3">
    <location>
        <begin position="28"/>
        <end position="45"/>
    </location>
</feature>
<keyword evidence="2" id="KW-0677">Repeat</keyword>
<keyword evidence="1" id="KW-0479">Metal-binding</keyword>